<evidence type="ECO:0000313" key="3">
    <source>
        <dbReference type="Proteomes" id="UP000789759"/>
    </source>
</evidence>
<dbReference type="OrthoDB" id="2402896at2759"/>
<dbReference type="AlphaFoldDB" id="A0A9N9JW79"/>
<comment type="caution">
    <text evidence="2">The sequence shown here is derived from an EMBL/GenBank/DDBJ whole genome shotgun (WGS) entry which is preliminary data.</text>
</comment>
<evidence type="ECO:0000313" key="2">
    <source>
        <dbReference type="EMBL" id="CAG8800466.1"/>
    </source>
</evidence>
<feature type="domain" description="MULE transposase" evidence="1">
    <location>
        <begin position="170"/>
        <end position="237"/>
    </location>
</feature>
<gene>
    <name evidence="2" type="ORF">CPELLU_LOCUS17669</name>
</gene>
<dbReference type="InterPro" id="IPR018289">
    <property type="entry name" value="MULE_transposase_dom"/>
</dbReference>
<reference evidence="2" key="1">
    <citation type="submission" date="2021-06" db="EMBL/GenBank/DDBJ databases">
        <authorList>
            <person name="Kallberg Y."/>
            <person name="Tangrot J."/>
            <person name="Rosling A."/>
        </authorList>
    </citation>
    <scope>NUCLEOTIDE SEQUENCE</scope>
    <source>
        <strain evidence="2">FL966</strain>
    </source>
</reference>
<proteinExistence type="predicted"/>
<accession>A0A9N9JW79</accession>
<evidence type="ECO:0000259" key="1">
    <source>
        <dbReference type="Pfam" id="PF10551"/>
    </source>
</evidence>
<feature type="non-terminal residue" evidence="2">
    <location>
        <position position="438"/>
    </location>
</feature>
<dbReference type="EMBL" id="CAJVQA010030986">
    <property type="protein sequence ID" value="CAG8800466.1"/>
    <property type="molecule type" value="Genomic_DNA"/>
</dbReference>
<dbReference type="PANTHER" id="PTHR47718">
    <property type="entry name" value="OS01G0519700 PROTEIN"/>
    <property type="match status" value="1"/>
</dbReference>
<dbReference type="Proteomes" id="UP000789759">
    <property type="component" value="Unassembled WGS sequence"/>
</dbReference>
<name>A0A9N9JW79_9GLOM</name>
<sequence length="438" mass="50871">LFGLNTNDSFSISQNDFSGDLHLSNNIEFVNTDLNEIKYQNDVLELDSELEDEMLELEIGLSFFNWSEFKTWLNKFAKQKRFNYKVTYECSRSGVHNPQVTCDPTNQRNFRLTNNPGDFDASQMLQTLLNFKESDPLWVVKPYLEPLSRRLSRLLWMSLSQHNLYKNFHDISQIIALAIIDDETLDSFQWIFTTIFDEPNINSGVIFTDSNSAIISVINEIYPNMSHLLCIFHVDMNLRKKLKTGVQNMQKIESINKLIHDKVDWATSLCDLLITIDSCVKNGEQFEKFEIEHNVLPRVGLPSLNNRFFKEVDNIIKQFLIPIILGKQCQQMNQSVCYDVNHIVEWNQLIAAILEIWNICATRTTGIGHYIILLNDVATYSHLTTFYITLIPSCWYLEPNTNKEMFFQQIPTIAVCGAFKPEEDQPISNFTFKHLFAI</sequence>
<organism evidence="2 3">
    <name type="scientific">Cetraspora pellucida</name>
    <dbReference type="NCBI Taxonomy" id="1433469"/>
    <lineage>
        <taxon>Eukaryota</taxon>
        <taxon>Fungi</taxon>
        <taxon>Fungi incertae sedis</taxon>
        <taxon>Mucoromycota</taxon>
        <taxon>Glomeromycotina</taxon>
        <taxon>Glomeromycetes</taxon>
        <taxon>Diversisporales</taxon>
        <taxon>Gigasporaceae</taxon>
        <taxon>Cetraspora</taxon>
    </lineage>
</organism>
<keyword evidence="3" id="KW-1185">Reference proteome</keyword>
<dbReference type="Pfam" id="PF10551">
    <property type="entry name" value="MULE"/>
    <property type="match status" value="1"/>
</dbReference>
<protein>
    <submittedName>
        <fullName evidence="2">23203_t:CDS:1</fullName>
    </submittedName>
</protein>